<dbReference type="Pfam" id="PF13452">
    <property type="entry name" value="FAS1_DH_region"/>
    <property type="match status" value="1"/>
</dbReference>
<dbReference type="PANTHER" id="PTHR43664">
    <property type="entry name" value="MONOAMINE OXIDASE-RELATED"/>
    <property type="match status" value="1"/>
</dbReference>
<dbReference type="Proteomes" id="UP000427769">
    <property type="component" value="Chromosome"/>
</dbReference>
<dbReference type="KEGG" id="dwd:DSCW_52480"/>
<sequence>MAEQIKQEEQIAQLAEATLTDEWVTEWEDRIGLDLRVGNTFNSNASYEAIRNFANGIGDSNPLYRNEQYAGNTKYGALTASPSWVASVFPHWVLQGLPGVHADHSASDWEFLRPVYINDRITPKCKFVGFDTKTSKFAGKTVFEYQKFEYWNQRDELVSQGYNLLVRYERQTAKKQTSEGKGKYDHIQLPHPWTPEEQEKVDQDCLAEEIRGSKTRYWEDVNVGDQLKPVVKGVFGLTDMIAYCVGAAPVQLAAHGTQLRTYKSHPAWAFRDPLLGSWEPVYGVHYLVSAAKGVGAAYAYDVGVQRNCWMVNLFTNWMGDEGWLKSCSSQYRQFVYLSDSVWFKGKVTKKYEDESGEYCVDIEAHGVNQRGDDTIPTTATVILPSKEHGTSPVEKRLPDKEYRGTGKGVFF</sequence>
<dbReference type="RefSeq" id="WP_155306535.1">
    <property type="nucleotide sequence ID" value="NZ_AP021875.1"/>
</dbReference>
<dbReference type="Gene3D" id="3.10.129.10">
    <property type="entry name" value="Hotdog Thioesterase"/>
    <property type="match status" value="2"/>
</dbReference>
<evidence type="ECO:0000313" key="3">
    <source>
        <dbReference type="Proteomes" id="UP000427769"/>
    </source>
</evidence>
<proteinExistence type="predicted"/>
<dbReference type="SUPFAM" id="SSF54637">
    <property type="entry name" value="Thioesterase/thiol ester dehydrase-isomerase"/>
    <property type="match status" value="2"/>
</dbReference>
<protein>
    <submittedName>
        <fullName evidence="2">Acyl dehydratase</fullName>
    </submittedName>
</protein>
<organism evidence="2 3">
    <name type="scientific">Desulfosarcina widdelii</name>
    <dbReference type="NCBI Taxonomy" id="947919"/>
    <lineage>
        <taxon>Bacteria</taxon>
        <taxon>Pseudomonadati</taxon>
        <taxon>Thermodesulfobacteriota</taxon>
        <taxon>Desulfobacteria</taxon>
        <taxon>Desulfobacterales</taxon>
        <taxon>Desulfosarcinaceae</taxon>
        <taxon>Desulfosarcina</taxon>
    </lineage>
</organism>
<dbReference type="PANTHER" id="PTHR43664:SF1">
    <property type="entry name" value="BETA-METHYLMALYL-COA DEHYDRATASE"/>
    <property type="match status" value="1"/>
</dbReference>
<gene>
    <name evidence="2" type="ORF">DSCW_52480</name>
</gene>
<dbReference type="OrthoDB" id="9800237at2"/>
<dbReference type="InterPro" id="IPR029069">
    <property type="entry name" value="HotDog_dom_sf"/>
</dbReference>
<keyword evidence="3" id="KW-1185">Reference proteome</keyword>
<feature type="domain" description="FAS1-like dehydratase" evidence="1">
    <location>
        <begin position="47"/>
        <end position="158"/>
    </location>
</feature>
<dbReference type="AlphaFoldDB" id="A0A5K7ZDM8"/>
<name>A0A5K7ZDM8_9BACT</name>
<accession>A0A5K7ZDM8</accession>
<evidence type="ECO:0000313" key="2">
    <source>
        <dbReference type="EMBL" id="BBO77831.1"/>
    </source>
</evidence>
<reference evidence="2 3" key="1">
    <citation type="submission" date="2019-11" db="EMBL/GenBank/DDBJ databases">
        <title>Comparative genomics of hydrocarbon-degrading Desulfosarcina strains.</title>
        <authorList>
            <person name="Watanabe M."/>
            <person name="Kojima H."/>
            <person name="Fukui M."/>
        </authorList>
    </citation>
    <scope>NUCLEOTIDE SEQUENCE [LARGE SCALE GENOMIC DNA]</scope>
    <source>
        <strain evidence="2 3">PP31</strain>
    </source>
</reference>
<dbReference type="InterPro" id="IPR052342">
    <property type="entry name" value="MCH/BMMD"/>
</dbReference>
<dbReference type="InterPro" id="IPR039569">
    <property type="entry name" value="FAS1-like_DH_region"/>
</dbReference>
<dbReference type="EMBL" id="AP021875">
    <property type="protein sequence ID" value="BBO77831.1"/>
    <property type="molecule type" value="Genomic_DNA"/>
</dbReference>
<evidence type="ECO:0000259" key="1">
    <source>
        <dbReference type="Pfam" id="PF13452"/>
    </source>
</evidence>